<dbReference type="GO" id="GO:0042273">
    <property type="term" value="P:ribosomal large subunit biogenesis"/>
    <property type="evidence" value="ECO:0007669"/>
    <property type="project" value="TreeGrafter"/>
</dbReference>
<dbReference type="EMBL" id="CAHR02000116">
    <property type="protein sequence ID" value="CCG82988.1"/>
    <property type="molecule type" value="Genomic_DNA"/>
</dbReference>
<comment type="similarity">
    <text evidence="3">Belongs to the NOP16 family.</text>
</comment>
<reference evidence="7 8" key="1">
    <citation type="journal article" date="2013" name="MBio">
        <title>Genome sequencing of the plant pathogen Taphrina deformans, the causal agent of peach leaf curl.</title>
        <authorList>
            <person name="Cisse O.H."/>
            <person name="Almeida J.M.G.C.F."/>
            <person name="Fonseca A."/>
            <person name="Kumar A.A."/>
            <person name="Salojaervi J."/>
            <person name="Overmyer K."/>
            <person name="Hauser P.M."/>
            <person name="Pagni M."/>
        </authorList>
    </citation>
    <scope>NUCLEOTIDE SEQUENCE [LARGE SCALE GENOMIC DNA]</scope>
    <source>
        <strain evidence="8">PYCC 5710 / ATCC 11124 / CBS 356.35 / IMI 108563 / JCM 9778 / NBRC 8474</strain>
    </source>
</reference>
<evidence type="ECO:0000256" key="3">
    <source>
        <dbReference type="ARBA" id="ARBA00008479"/>
    </source>
</evidence>
<organism evidence="7 8">
    <name type="scientific">Taphrina deformans (strain PYCC 5710 / ATCC 11124 / CBS 356.35 / IMI 108563 / JCM 9778 / NBRC 8474)</name>
    <name type="common">Peach leaf curl fungus</name>
    <name type="synonym">Lalaria deformans</name>
    <dbReference type="NCBI Taxonomy" id="1097556"/>
    <lineage>
        <taxon>Eukaryota</taxon>
        <taxon>Fungi</taxon>
        <taxon>Dikarya</taxon>
        <taxon>Ascomycota</taxon>
        <taxon>Taphrinomycotina</taxon>
        <taxon>Taphrinomycetes</taxon>
        <taxon>Taphrinales</taxon>
        <taxon>Taphrinaceae</taxon>
        <taxon>Taphrina</taxon>
    </lineage>
</organism>
<keyword evidence="5" id="KW-0539">Nucleus</keyword>
<dbReference type="STRING" id="1097556.R4XAY7"/>
<evidence type="ECO:0000256" key="4">
    <source>
        <dbReference type="ARBA" id="ARBA00015522"/>
    </source>
</evidence>
<evidence type="ECO:0000313" key="8">
    <source>
        <dbReference type="Proteomes" id="UP000013776"/>
    </source>
</evidence>
<protein>
    <recommendedName>
        <fullName evidence="4">Nucleolar protein 16</fullName>
    </recommendedName>
</protein>
<dbReference type="Pfam" id="PF09420">
    <property type="entry name" value="Nop16"/>
    <property type="match status" value="1"/>
</dbReference>
<dbReference type="InterPro" id="IPR019002">
    <property type="entry name" value="Ribosome_biogenesis_Nop16"/>
</dbReference>
<name>R4XAY7_TAPDE</name>
<comment type="function">
    <text evidence="1">Involved in the biogenesis of the 60S ribosomal subunit.</text>
</comment>
<feature type="region of interest" description="Disordered" evidence="6">
    <location>
        <begin position="1"/>
        <end position="24"/>
    </location>
</feature>
<evidence type="ECO:0000256" key="2">
    <source>
        <dbReference type="ARBA" id="ARBA00004604"/>
    </source>
</evidence>
<proteinExistence type="inferred from homology"/>
<comment type="caution">
    <text evidence="7">The sequence shown here is derived from an EMBL/GenBank/DDBJ whole genome shotgun (WGS) entry which is preliminary data.</text>
</comment>
<evidence type="ECO:0000256" key="6">
    <source>
        <dbReference type="SAM" id="MobiDB-lite"/>
    </source>
</evidence>
<accession>R4XAY7</accession>
<comment type="subcellular location">
    <subcellularLocation>
        <location evidence="2">Nucleus</location>
        <location evidence="2">Nucleolus</location>
    </subcellularLocation>
</comment>
<dbReference type="Proteomes" id="UP000013776">
    <property type="component" value="Unassembled WGS sequence"/>
</dbReference>
<evidence type="ECO:0000256" key="1">
    <source>
        <dbReference type="ARBA" id="ARBA00002889"/>
    </source>
</evidence>
<dbReference type="OrthoDB" id="285729at2759"/>
<dbReference type="VEuPathDB" id="FungiDB:TAPDE_003127"/>
<dbReference type="PANTHER" id="PTHR13243">
    <property type="entry name" value="HSPC111 PROTEIN-RELATED"/>
    <property type="match status" value="1"/>
</dbReference>
<feature type="compositionally biased region" description="Basic residues" evidence="6">
    <location>
        <begin position="1"/>
        <end position="19"/>
    </location>
</feature>
<gene>
    <name evidence="7" type="ORF">TAPDE_003127</name>
</gene>
<dbReference type="PANTHER" id="PTHR13243:SF1">
    <property type="entry name" value="NUCLEOLAR PROTEIN 16"/>
    <property type="match status" value="1"/>
</dbReference>
<evidence type="ECO:0000256" key="5">
    <source>
        <dbReference type="ARBA" id="ARBA00023242"/>
    </source>
</evidence>
<evidence type="ECO:0000313" key="7">
    <source>
        <dbReference type="EMBL" id="CCG82988.1"/>
    </source>
</evidence>
<dbReference type="GO" id="GO:0005730">
    <property type="term" value="C:nucleolus"/>
    <property type="evidence" value="ECO:0007669"/>
    <property type="project" value="UniProtKB-SubCell"/>
</dbReference>
<keyword evidence="8" id="KW-1185">Reference proteome</keyword>
<sequence length="189" mass="20768">MANPRQRQKQRTSRGKLTKRTGDKLKKVNIKGNAIIAANWDKTQTLQQNYKRLGLVSNPNINASSGGVEKLYPDAPKAVEVDGNGLKANEAIIKRDADGNVAEIIYSSVAAKPESALPETTDVVKALEQRALEEKLTPREASQGELEWLRRIIAKHGGNYEKAARDFKLNPMQQTAANIKKRAIKAGLA</sequence>
<dbReference type="AlphaFoldDB" id="R4XAY7"/>
<dbReference type="eggNOG" id="KOG4771">
    <property type="taxonomic scope" value="Eukaryota"/>
</dbReference>